<reference evidence="2 3" key="1">
    <citation type="submission" date="2022-11" db="EMBL/GenBank/DDBJ databases">
        <title>Spartinivicinus poritis sp. nov., isolated from scleractinian coral Porites lutea.</title>
        <authorList>
            <person name="Zhang G."/>
            <person name="Cai L."/>
            <person name="Wei Q."/>
        </authorList>
    </citation>
    <scope>NUCLEOTIDE SEQUENCE [LARGE SCALE GENOMIC DNA]</scope>
    <source>
        <strain evidence="2 3">A2-2</strain>
    </source>
</reference>
<sequence>MRSLWYTALFSVVFSVVSVSTHAKTPDGMTPAEETVCDVLIDATPGLFGLCNAYCEAQDLGPDSNKNSMEQLLSNYNKKKTENDPDMPCLAVVEPEPECPCCHLVKNLPDMCTTVTDDGVFISVIFEGGSASVNLGRGACSFTDADTMETVRMQSAEDIEVCYNILKSCPPIEPPRDTF</sequence>
<evidence type="ECO:0000313" key="2">
    <source>
        <dbReference type="EMBL" id="MDE1464323.1"/>
    </source>
</evidence>
<comment type="caution">
    <text evidence="2">The sequence shown here is derived from an EMBL/GenBank/DDBJ whole genome shotgun (WGS) entry which is preliminary data.</text>
</comment>
<feature type="signal peptide" evidence="1">
    <location>
        <begin position="1"/>
        <end position="23"/>
    </location>
</feature>
<protein>
    <submittedName>
        <fullName evidence="2">Uncharacterized protein</fullName>
    </submittedName>
</protein>
<dbReference type="RefSeq" id="WP_274690651.1">
    <property type="nucleotide sequence ID" value="NZ_JAPMOU010000032.1"/>
</dbReference>
<organism evidence="2 3">
    <name type="scientific">Spartinivicinus poritis</name>
    <dbReference type="NCBI Taxonomy" id="2994640"/>
    <lineage>
        <taxon>Bacteria</taxon>
        <taxon>Pseudomonadati</taxon>
        <taxon>Pseudomonadota</taxon>
        <taxon>Gammaproteobacteria</taxon>
        <taxon>Oceanospirillales</taxon>
        <taxon>Zooshikellaceae</taxon>
        <taxon>Spartinivicinus</taxon>
    </lineage>
</organism>
<name>A0ABT5UFT2_9GAMM</name>
<keyword evidence="3" id="KW-1185">Reference proteome</keyword>
<keyword evidence="1" id="KW-0732">Signal</keyword>
<feature type="chain" id="PRO_5047295154" evidence="1">
    <location>
        <begin position="24"/>
        <end position="179"/>
    </location>
</feature>
<evidence type="ECO:0000256" key="1">
    <source>
        <dbReference type="SAM" id="SignalP"/>
    </source>
</evidence>
<dbReference type="EMBL" id="JAPMOU010000032">
    <property type="protein sequence ID" value="MDE1464323.1"/>
    <property type="molecule type" value="Genomic_DNA"/>
</dbReference>
<gene>
    <name evidence="2" type="ORF">ORQ98_20385</name>
</gene>
<dbReference type="Proteomes" id="UP001528823">
    <property type="component" value="Unassembled WGS sequence"/>
</dbReference>
<evidence type="ECO:0000313" key="3">
    <source>
        <dbReference type="Proteomes" id="UP001528823"/>
    </source>
</evidence>
<proteinExistence type="predicted"/>
<accession>A0ABT5UFT2</accession>